<evidence type="ECO:0000256" key="2">
    <source>
        <dbReference type="ARBA" id="ARBA00022670"/>
    </source>
</evidence>
<dbReference type="Pfam" id="PF01435">
    <property type="entry name" value="Peptidase_M48"/>
    <property type="match status" value="1"/>
</dbReference>
<dbReference type="CDD" id="cd07343">
    <property type="entry name" value="M48A_Zmpste24p_like"/>
    <property type="match status" value="1"/>
</dbReference>
<feature type="region of interest" description="Disordered" evidence="15">
    <location>
        <begin position="280"/>
        <end position="312"/>
    </location>
</feature>
<dbReference type="GO" id="GO:0071586">
    <property type="term" value="P:CAAX-box protein processing"/>
    <property type="evidence" value="ECO:0007669"/>
    <property type="project" value="UniProtKB-UniRule"/>
</dbReference>
<evidence type="ECO:0000256" key="8">
    <source>
        <dbReference type="ARBA" id="ARBA00022989"/>
    </source>
</evidence>
<evidence type="ECO:0000256" key="5">
    <source>
        <dbReference type="ARBA" id="ARBA00022801"/>
    </source>
</evidence>
<keyword evidence="8 14" id="KW-1133">Transmembrane helix</keyword>
<protein>
    <recommendedName>
        <fullName evidence="14">CAAX prenyl protease</fullName>
        <ecNumber evidence="14">3.4.24.84</ecNumber>
    </recommendedName>
</protein>
<evidence type="ECO:0000256" key="3">
    <source>
        <dbReference type="ARBA" id="ARBA00022692"/>
    </source>
</evidence>
<feature type="transmembrane region" description="Helical" evidence="14">
    <location>
        <begin position="6"/>
        <end position="25"/>
    </location>
</feature>
<feature type="transmembrane region" description="Helical" evidence="14">
    <location>
        <begin position="336"/>
        <end position="357"/>
    </location>
</feature>
<comment type="catalytic activity">
    <reaction evidence="11 14">
        <text>Hydrolyzes the peptide bond -P2-(S-farnesyl or geranylgeranyl)C-P1'-P2'-P3'-COOH where P1' and P2' are amino acids with aliphatic side chains and P3' is any C-terminal residue.</text>
        <dbReference type="EC" id="3.4.24.84"/>
    </reaction>
</comment>
<evidence type="ECO:0000256" key="4">
    <source>
        <dbReference type="ARBA" id="ARBA00022723"/>
    </source>
</evidence>
<sequence>MQPSVIFKGTLFFSWLMFLWDYYLAWRQYVKHRDNEKRPDAVSEIIGEEDYRKARLYKLDRHIFGFARSIWSQLESTVILLYGFIPYFWYLSGDLIGSFGYNNEIIQSVVFILITTVLETLISLPWDMYDTFVIEELHGFNKQTVGFYLKDKAKKMGVSMLLMAPIISVVIWIVKMGGDYFFLYIWVFMSIIIFFLLTIYPEFIAPLFDKYTPLPEGVLREKIEALASRVHFPLKKLYVVEGSKRSAHSNAYMYGFWKNKRIVLYDTLLNEYTPVQREEKTDIAETAEKTADTTEEKTTKDEGSEKKESKKLGMSNDEVVAVLGHELGHWALYHTLINLIITELNLLFMLFVFGYFYQQKNLYVAFGFDTQPTIIGLLIVFQFVLSPYNEVLNFLMTLMTRRCEFAADRFSANLGYARLMQTALIKLGKDNLSIPVDDWLYSAWNHSHPPIPERVEAMKKYE</sequence>
<feature type="transmembrane region" description="Helical" evidence="14">
    <location>
        <begin position="156"/>
        <end position="174"/>
    </location>
</feature>
<evidence type="ECO:0000256" key="9">
    <source>
        <dbReference type="ARBA" id="ARBA00023049"/>
    </source>
</evidence>
<evidence type="ECO:0000313" key="19">
    <source>
        <dbReference type="WBParaSite" id="PSAMB.scaffold5258size12178.g26219.t1"/>
    </source>
</evidence>
<dbReference type="Proteomes" id="UP000887566">
    <property type="component" value="Unplaced"/>
</dbReference>
<evidence type="ECO:0000259" key="17">
    <source>
        <dbReference type="Pfam" id="PF16491"/>
    </source>
</evidence>
<evidence type="ECO:0000256" key="14">
    <source>
        <dbReference type="RuleBase" id="RU366005"/>
    </source>
</evidence>
<keyword evidence="4 13" id="KW-0479">Metal-binding</keyword>
<comment type="function">
    <text evidence="14">Proteolytically removes the C-terminal three residues of farnesylated proteins.</text>
</comment>
<feature type="transmembrane region" description="Helical" evidence="14">
    <location>
        <begin position="105"/>
        <end position="124"/>
    </location>
</feature>
<evidence type="ECO:0000256" key="7">
    <source>
        <dbReference type="ARBA" id="ARBA00022833"/>
    </source>
</evidence>
<evidence type="ECO:0000256" key="6">
    <source>
        <dbReference type="ARBA" id="ARBA00022824"/>
    </source>
</evidence>
<evidence type="ECO:0000259" key="16">
    <source>
        <dbReference type="Pfam" id="PF01435"/>
    </source>
</evidence>
<proteinExistence type="inferred from homology"/>
<keyword evidence="6 14" id="KW-0256">Endoplasmic reticulum</keyword>
<evidence type="ECO:0000256" key="15">
    <source>
        <dbReference type="SAM" id="MobiDB-lite"/>
    </source>
</evidence>
<dbReference type="EC" id="3.4.24.84" evidence="14"/>
<keyword evidence="10 14" id="KW-0472">Membrane</keyword>
<evidence type="ECO:0000313" key="18">
    <source>
        <dbReference type="Proteomes" id="UP000887566"/>
    </source>
</evidence>
<evidence type="ECO:0000256" key="12">
    <source>
        <dbReference type="PIRSR" id="PIRSR627057-1"/>
    </source>
</evidence>
<dbReference type="AlphaFoldDB" id="A0A914WU43"/>
<dbReference type="InterPro" id="IPR027057">
    <property type="entry name" value="CAXX_Prtase_1"/>
</dbReference>
<keyword evidence="9 14" id="KW-0482">Metalloprotease</keyword>
<feature type="active site" description="Proton donor" evidence="12">
    <location>
        <position position="408"/>
    </location>
</feature>
<feature type="compositionally biased region" description="Basic and acidic residues" evidence="15">
    <location>
        <begin position="280"/>
        <end position="311"/>
    </location>
</feature>
<accession>A0A914WU43</accession>
<comment type="cofactor">
    <cofactor evidence="13 14">
        <name>Zn(2+)</name>
        <dbReference type="ChEBI" id="CHEBI:29105"/>
    </cofactor>
    <text evidence="13 14">Binds 1 zinc ion per subunit.</text>
</comment>
<dbReference type="GO" id="GO:0046872">
    <property type="term" value="F:metal ion binding"/>
    <property type="evidence" value="ECO:0007669"/>
    <property type="project" value="UniProtKB-UniRule"/>
</dbReference>
<evidence type="ECO:0000256" key="13">
    <source>
        <dbReference type="PIRSR" id="PIRSR627057-2"/>
    </source>
</evidence>
<feature type="transmembrane region" description="Helical" evidence="14">
    <location>
        <begin position="180"/>
        <end position="200"/>
    </location>
</feature>
<feature type="domain" description="CAAX prenyl protease 1 N-terminal" evidence="17">
    <location>
        <begin position="31"/>
        <end position="210"/>
    </location>
</feature>
<keyword evidence="5 14" id="KW-0378">Hydrolase</keyword>
<dbReference type="PANTHER" id="PTHR10120">
    <property type="entry name" value="CAAX PRENYL PROTEASE 1"/>
    <property type="match status" value="1"/>
</dbReference>
<evidence type="ECO:0000256" key="11">
    <source>
        <dbReference type="ARBA" id="ARBA00044456"/>
    </source>
</evidence>
<feature type="binding site" evidence="13">
    <location>
        <position position="325"/>
    </location>
    <ligand>
        <name>Zn(2+)</name>
        <dbReference type="ChEBI" id="CHEBI:29105"/>
        <note>catalytic</note>
    </ligand>
</feature>
<dbReference type="FunFam" id="3.30.2010.10:FF:000002">
    <property type="entry name" value="CAAX prenyl protease"/>
    <property type="match status" value="1"/>
</dbReference>
<name>A0A914WU43_9BILA</name>
<feature type="binding site" evidence="13">
    <location>
        <position position="329"/>
    </location>
    <ligand>
        <name>Zn(2+)</name>
        <dbReference type="ChEBI" id="CHEBI:29105"/>
        <note>catalytic</note>
    </ligand>
</feature>
<feature type="domain" description="Peptidase M48" evidence="16">
    <location>
        <begin position="214"/>
        <end position="461"/>
    </location>
</feature>
<dbReference type="InterPro" id="IPR001915">
    <property type="entry name" value="Peptidase_M48"/>
</dbReference>
<evidence type="ECO:0000256" key="1">
    <source>
        <dbReference type="ARBA" id="ARBA00004477"/>
    </source>
</evidence>
<dbReference type="WBParaSite" id="PSAMB.scaffold5258size12178.g26219.t1">
    <property type="protein sequence ID" value="PSAMB.scaffold5258size12178.g26219.t1"/>
    <property type="gene ID" value="PSAMB.scaffold5258size12178.g26219"/>
</dbReference>
<keyword evidence="18" id="KW-1185">Reference proteome</keyword>
<dbReference type="Gene3D" id="3.30.2010.10">
    <property type="entry name" value="Metalloproteases ('zincins'), catalytic domain"/>
    <property type="match status" value="1"/>
</dbReference>
<comment type="similarity">
    <text evidence="14">Belongs to the peptidase M48A family.</text>
</comment>
<feature type="transmembrane region" description="Helical" evidence="14">
    <location>
        <begin position="363"/>
        <end position="385"/>
    </location>
</feature>
<evidence type="ECO:0000256" key="10">
    <source>
        <dbReference type="ARBA" id="ARBA00023136"/>
    </source>
</evidence>
<dbReference type="InterPro" id="IPR032456">
    <property type="entry name" value="Peptidase_M48_N"/>
</dbReference>
<dbReference type="Pfam" id="PF16491">
    <property type="entry name" value="Peptidase_M48_N"/>
    <property type="match status" value="1"/>
</dbReference>
<keyword evidence="7 13" id="KW-0862">Zinc</keyword>
<dbReference type="GO" id="GO:0004222">
    <property type="term" value="F:metalloendopeptidase activity"/>
    <property type="evidence" value="ECO:0007669"/>
    <property type="project" value="UniProtKB-UniRule"/>
</dbReference>
<comment type="subcellular location">
    <subcellularLocation>
        <location evidence="1 14">Endoplasmic reticulum membrane</location>
        <topology evidence="1 14">Multi-pass membrane protein</topology>
    </subcellularLocation>
</comment>
<reference evidence="19" key="1">
    <citation type="submission" date="2022-11" db="UniProtKB">
        <authorList>
            <consortium name="WormBaseParasite"/>
        </authorList>
    </citation>
    <scope>IDENTIFICATION</scope>
</reference>
<keyword evidence="3 14" id="KW-0812">Transmembrane</keyword>
<feature type="active site" evidence="12">
    <location>
        <position position="326"/>
    </location>
</feature>
<organism evidence="18 19">
    <name type="scientific">Plectus sambesii</name>
    <dbReference type="NCBI Taxonomy" id="2011161"/>
    <lineage>
        <taxon>Eukaryota</taxon>
        <taxon>Metazoa</taxon>
        <taxon>Ecdysozoa</taxon>
        <taxon>Nematoda</taxon>
        <taxon>Chromadorea</taxon>
        <taxon>Plectida</taxon>
        <taxon>Plectina</taxon>
        <taxon>Plectoidea</taxon>
        <taxon>Plectidae</taxon>
        <taxon>Plectus</taxon>
    </lineage>
</organism>
<keyword evidence="2 14" id="KW-0645">Protease</keyword>
<feature type="binding site" evidence="13">
    <location>
        <position position="404"/>
    </location>
    <ligand>
        <name>Zn(2+)</name>
        <dbReference type="ChEBI" id="CHEBI:29105"/>
        <note>catalytic</note>
    </ligand>
</feature>
<dbReference type="GO" id="GO:0005789">
    <property type="term" value="C:endoplasmic reticulum membrane"/>
    <property type="evidence" value="ECO:0007669"/>
    <property type="project" value="UniProtKB-SubCell"/>
</dbReference>